<comment type="caution">
    <text evidence="2">The sequence shown here is derived from an EMBL/GenBank/DDBJ whole genome shotgun (WGS) entry which is preliminary data.</text>
</comment>
<accession>A0AAV7MA05</accession>
<gene>
    <name evidence="2" type="ORF">NDU88_005443</name>
</gene>
<reference evidence="2" key="1">
    <citation type="journal article" date="2022" name="bioRxiv">
        <title>Sequencing and chromosome-scale assembly of the giantPleurodeles waltlgenome.</title>
        <authorList>
            <person name="Brown T."/>
            <person name="Elewa A."/>
            <person name="Iarovenko S."/>
            <person name="Subramanian E."/>
            <person name="Araus A.J."/>
            <person name="Petzold A."/>
            <person name="Susuki M."/>
            <person name="Suzuki K.-i.T."/>
            <person name="Hayashi T."/>
            <person name="Toyoda A."/>
            <person name="Oliveira C."/>
            <person name="Osipova E."/>
            <person name="Leigh N.D."/>
            <person name="Simon A."/>
            <person name="Yun M.H."/>
        </authorList>
    </citation>
    <scope>NUCLEOTIDE SEQUENCE</scope>
    <source>
        <strain evidence="2">20211129_DDA</strain>
        <tissue evidence="2">Liver</tissue>
    </source>
</reference>
<keyword evidence="3" id="KW-1185">Reference proteome</keyword>
<feature type="compositionally biased region" description="Polar residues" evidence="1">
    <location>
        <begin position="138"/>
        <end position="149"/>
    </location>
</feature>
<organism evidence="2 3">
    <name type="scientific">Pleurodeles waltl</name>
    <name type="common">Iberian ribbed newt</name>
    <dbReference type="NCBI Taxonomy" id="8319"/>
    <lineage>
        <taxon>Eukaryota</taxon>
        <taxon>Metazoa</taxon>
        <taxon>Chordata</taxon>
        <taxon>Craniata</taxon>
        <taxon>Vertebrata</taxon>
        <taxon>Euteleostomi</taxon>
        <taxon>Amphibia</taxon>
        <taxon>Batrachia</taxon>
        <taxon>Caudata</taxon>
        <taxon>Salamandroidea</taxon>
        <taxon>Salamandridae</taxon>
        <taxon>Pleurodelinae</taxon>
        <taxon>Pleurodeles</taxon>
    </lineage>
</organism>
<dbReference type="PANTHER" id="PTHR21301">
    <property type="entry name" value="REVERSE TRANSCRIPTASE"/>
    <property type="match status" value="1"/>
</dbReference>
<name>A0AAV7MA05_PLEWA</name>
<evidence type="ECO:0000256" key="1">
    <source>
        <dbReference type="SAM" id="MobiDB-lite"/>
    </source>
</evidence>
<dbReference type="PANTHER" id="PTHR21301:SF10">
    <property type="entry name" value="REVERSE TRANSCRIPTASE DOMAIN-CONTAINING PROTEIN"/>
    <property type="match status" value="1"/>
</dbReference>
<dbReference type="EMBL" id="JANPWB010000014">
    <property type="protein sequence ID" value="KAJ1100357.1"/>
    <property type="molecule type" value="Genomic_DNA"/>
</dbReference>
<evidence type="ECO:0000313" key="3">
    <source>
        <dbReference type="Proteomes" id="UP001066276"/>
    </source>
</evidence>
<evidence type="ECO:0000313" key="2">
    <source>
        <dbReference type="EMBL" id="KAJ1100357.1"/>
    </source>
</evidence>
<protein>
    <submittedName>
        <fullName evidence="2">Uncharacterized protein</fullName>
    </submittedName>
</protein>
<sequence length="149" mass="17599">MVSQEDNSFIKQIKLWKRYIDDVLLIWTGTANQSLTFAKWHNSLNPYLKFTMMIGGDKLPFLDLLIYEKKGTLATEVYYKPTDRNNLLHFQSFHPTRENLPVRQFLHRRYNCSDDMDYTKHAGRQTFKETPGEKLPGSSCQESRQESMQ</sequence>
<proteinExistence type="predicted"/>
<dbReference type="AlphaFoldDB" id="A0AAV7MA05"/>
<dbReference type="Proteomes" id="UP001066276">
    <property type="component" value="Chromosome 10"/>
</dbReference>
<feature type="region of interest" description="Disordered" evidence="1">
    <location>
        <begin position="124"/>
        <end position="149"/>
    </location>
</feature>